<evidence type="ECO:0000313" key="2">
    <source>
        <dbReference type="EMBL" id="CAB4737843.1"/>
    </source>
</evidence>
<dbReference type="GO" id="GO:0050334">
    <property type="term" value="F:thiaminase activity"/>
    <property type="evidence" value="ECO:0007669"/>
    <property type="project" value="InterPro"/>
</dbReference>
<proteinExistence type="predicted"/>
<dbReference type="AlphaFoldDB" id="A0A6J6SST1"/>
<dbReference type="InterPro" id="IPR027574">
    <property type="entry name" value="Thiaminase_II"/>
</dbReference>
<protein>
    <submittedName>
        <fullName evidence="2">Unannotated protein</fullName>
    </submittedName>
</protein>
<dbReference type="Gene3D" id="1.20.910.10">
    <property type="entry name" value="Heme oxygenase-like"/>
    <property type="match status" value="1"/>
</dbReference>
<dbReference type="Pfam" id="PF03070">
    <property type="entry name" value="TENA_THI-4"/>
    <property type="match status" value="1"/>
</dbReference>
<dbReference type="NCBIfam" id="TIGR04306">
    <property type="entry name" value="salvage_TenA"/>
    <property type="match status" value="1"/>
</dbReference>
<feature type="domain" description="Thiaminase-2/PQQC" evidence="1">
    <location>
        <begin position="11"/>
        <end position="217"/>
    </location>
</feature>
<organism evidence="2">
    <name type="scientific">freshwater metagenome</name>
    <dbReference type="NCBI Taxonomy" id="449393"/>
    <lineage>
        <taxon>unclassified sequences</taxon>
        <taxon>metagenomes</taxon>
        <taxon>ecological metagenomes</taxon>
    </lineage>
</organism>
<dbReference type="EMBL" id="CAEZZA010000010">
    <property type="protein sequence ID" value="CAB4737843.1"/>
    <property type="molecule type" value="Genomic_DNA"/>
</dbReference>
<evidence type="ECO:0000259" key="1">
    <source>
        <dbReference type="Pfam" id="PF03070"/>
    </source>
</evidence>
<name>A0A6J6SST1_9ZZZZ</name>
<dbReference type="PANTHER" id="PTHR43198">
    <property type="entry name" value="BIFUNCTIONAL TH2 PROTEIN"/>
    <property type="match status" value="1"/>
</dbReference>
<dbReference type="InterPro" id="IPR050967">
    <property type="entry name" value="Thiamine_Salvage_TenA"/>
</dbReference>
<dbReference type="SUPFAM" id="SSF48613">
    <property type="entry name" value="Heme oxygenase-like"/>
    <property type="match status" value="1"/>
</dbReference>
<gene>
    <name evidence="2" type="ORF">UFOPK2809_00146</name>
</gene>
<sequence length="232" mass="25892">MDSFSNQLRDEAVDLWSALPLHPFIKEMATGELPIGKFRFYIDQNLLYLPDYARALAIGIQVSQSAAELKWFTDAVNNIVNVEIPENIELQCRISQLGGEPHHAAAVMAPATLAYTSYLLATAARSDALGILSLILPCAWSYQEIALAHVQDAVDHPVYAEWLRFFSTEEYKSVVDQLCQSVDELADASSTSQLLSASKVFRAGLRLEIAFWDMAYEENHWPDLNPRNKGAS</sequence>
<dbReference type="GO" id="GO:0006772">
    <property type="term" value="P:thiamine metabolic process"/>
    <property type="evidence" value="ECO:0007669"/>
    <property type="project" value="InterPro"/>
</dbReference>
<reference evidence="2" key="1">
    <citation type="submission" date="2020-05" db="EMBL/GenBank/DDBJ databases">
        <authorList>
            <person name="Chiriac C."/>
            <person name="Salcher M."/>
            <person name="Ghai R."/>
            <person name="Kavagutti S V."/>
        </authorList>
    </citation>
    <scope>NUCLEOTIDE SEQUENCE</scope>
</reference>
<dbReference type="InterPro" id="IPR016084">
    <property type="entry name" value="Haem_Oase-like_multi-hlx"/>
</dbReference>
<dbReference type="GO" id="GO:0005829">
    <property type="term" value="C:cytosol"/>
    <property type="evidence" value="ECO:0007669"/>
    <property type="project" value="TreeGrafter"/>
</dbReference>
<dbReference type="PANTHER" id="PTHR43198:SF2">
    <property type="entry name" value="SI:CH1073-67J19.1-RELATED"/>
    <property type="match status" value="1"/>
</dbReference>
<dbReference type="InterPro" id="IPR004305">
    <property type="entry name" value="Thiaminase-2/PQQC"/>
</dbReference>
<accession>A0A6J6SST1</accession>